<evidence type="ECO:0000256" key="1">
    <source>
        <dbReference type="ARBA" id="ARBA00024322"/>
    </source>
</evidence>
<dbReference type="EMBL" id="ADCP02000001">
    <property type="protein sequence ID" value="EFV43048.1"/>
    <property type="molecule type" value="Genomic_DNA"/>
</dbReference>
<organism evidence="4 5">
    <name type="scientific">Bilophila wadsworthia (strain 3_1_6)</name>
    <dbReference type="NCBI Taxonomy" id="563192"/>
    <lineage>
        <taxon>Bacteria</taxon>
        <taxon>Pseudomonadati</taxon>
        <taxon>Thermodesulfobacteriota</taxon>
        <taxon>Desulfovibrionia</taxon>
        <taxon>Desulfovibrionales</taxon>
        <taxon>Desulfovibrionaceae</taxon>
        <taxon>Bilophila</taxon>
    </lineage>
</organism>
<dbReference type="PIRSF" id="PIRSF012290">
    <property type="entry name" value="EutL_PduB"/>
    <property type="match status" value="1"/>
</dbReference>
<dbReference type="AlphaFoldDB" id="E5YAE2"/>
<dbReference type="NCBIfam" id="TIGR04502">
    <property type="entry name" value="microcomp_EutL"/>
    <property type="match status" value="1"/>
</dbReference>
<dbReference type="InterPro" id="IPR030983">
    <property type="entry name" value="EutL"/>
</dbReference>
<comment type="subcellular location">
    <subcellularLocation>
        <location evidence="1">Bacterial microcompartment</location>
    </subcellularLocation>
</comment>
<comment type="caution">
    <text evidence="4">The sequence shown here is derived from an EMBL/GenBank/DDBJ whole genome shotgun (WGS) entry which is preliminary data.</text>
</comment>
<dbReference type="Proteomes" id="UP000006034">
    <property type="component" value="Unassembled WGS sequence"/>
</dbReference>
<dbReference type="HOGENOM" id="CLU_1270774_0_0_7"/>
<dbReference type="InterPro" id="IPR000249">
    <property type="entry name" value="BMC_dom"/>
</dbReference>
<dbReference type="OrthoDB" id="3283at2"/>
<reference evidence="4 5" key="1">
    <citation type="submission" date="2010-10" db="EMBL/GenBank/DDBJ databases">
        <authorList>
            <consortium name="The Broad Institute Genome Sequencing Platform"/>
            <person name="Ward D."/>
            <person name="Earl A."/>
            <person name="Feldgarden M."/>
            <person name="Young S.K."/>
            <person name="Gargeya S."/>
            <person name="Zeng Q."/>
            <person name="Alvarado L."/>
            <person name="Berlin A."/>
            <person name="Bochicchio J."/>
            <person name="Chapman S.B."/>
            <person name="Chen Z."/>
            <person name="Freedman E."/>
            <person name="Gellesch M."/>
            <person name="Goldberg J."/>
            <person name="Griggs A."/>
            <person name="Gujja S."/>
            <person name="Heilman E."/>
            <person name="Heiman D."/>
            <person name="Howarth C."/>
            <person name="Mehta T."/>
            <person name="Neiman D."/>
            <person name="Pearson M."/>
            <person name="Roberts A."/>
            <person name="Saif S."/>
            <person name="Shea T."/>
            <person name="Shenoy N."/>
            <person name="Sisk P."/>
            <person name="Stolte C."/>
            <person name="Sykes S."/>
            <person name="White J."/>
            <person name="Yandava C."/>
            <person name="Allen-Vercoe E."/>
            <person name="Sibley C."/>
            <person name="Ambrose C.E."/>
            <person name="Strauss J."/>
            <person name="Daigneault M."/>
            <person name="Haas B."/>
            <person name="Nusbaum C."/>
            <person name="Birren B."/>
        </authorList>
    </citation>
    <scope>NUCLEOTIDE SEQUENCE [LARGE SCALE GENOMIC DNA]</scope>
    <source>
        <strain evidence="4 5">3_1_6</strain>
    </source>
</reference>
<sequence>MKVLQPVPVRVLASRIIPSVDPGLAAAFKLEPRHRALALFTSDSDDVSYIAIDEATKKAAVDVVYASSFYGGAAHASGPYSGEFIGILAAETPGDVEEGLRIAVDHAQNRVSFLTADPEGKLIFLSHLVSSCGTYVAEQAGIPVGTALAWLIAPPLEATFGLDAALKAADVRLVKHFPPPSETNFSGGWLAGDQAACQAACQAFTEAVLGVAAGPLERI</sequence>
<dbReference type="Gene3D" id="3.30.70.1710">
    <property type="match status" value="2"/>
</dbReference>
<keyword evidence="5" id="KW-1185">Reference proteome</keyword>
<dbReference type="GO" id="GO:0005198">
    <property type="term" value="F:structural molecule activity"/>
    <property type="evidence" value="ECO:0007669"/>
    <property type="project" value="InterPro"/>
</dbReference>
<dbReference type="STRING" id="563192.HMPREF0179_03163"/>
<protein>
    <submittedName>
        <fullName evidence="4">Ethanolamine utilization protein EutL</fullName>
    </submittedName>
</protein>
<accession>E5YAE2</accession>
<proteinExistence type="predicted"/>
<gene>
    <name evidence="4" type="ORF">HMPREF0179_03163</name>
</gene>
<name>E5YAE2_BILW3</name>
<evidence type="ECO:0000313" key="4">
    <source>
        <dbReference type="EMBL" id="EFV43048.1"/>
    </source>
</evidence>
<dbReference type="NCBIfam" id="NF011934">
    <property type="entry name" value="PRK15405.1"/>
    <property type="match status" value="1"/>
</dbReference>
<feature type="domain" description="BMC circularly permuted" evidence="3">
    <location>
        <begin position="113"/>
        <end position="218"/>
    </location>
</feature>
<dbReference type="GO" id="GO:0031469">
    <property type="term" value="C:bacterial microcompartment"/>
    <property type="evidence" value="ECO:0007669"/>
    <property type="project" value="UniProtKB-SubCell"/>
</dbReference>
<dbReference type="eggNOG" id="COG4816">
    <property type="taxonomic scope" value="Bacteria"/>
</dbReference>
<reference evidence="4 5" key="2">
    <citation type="submission" date="2013-04" db="EMBL/GenBank/DDBJ databases">
        <title>The Genome Sequence of Bilophila wadsworthia 3_1_6.</title>
        <authorList>
            <consortium name="The Broad Institute Genomics Platform"/>
            <person name="Earl A."/>
            <person name="Ward D."/>
            <person name="Feldgarden M."/>
            <person name="Gevers D."/>
            <person name="Sibley C."/>
            <person name="Strauss J."/>
            <person name="Allen-Vercoe E."/>
            <person name="Walker B."/>
            <person name="Young S."/>
            <person name="Zeng Q."/>
            <person name="Gargeya S."/>
            <person name="Fitzgerald M."/>
            <person name="Haas B."/>
            <person name="Abouelleil A."/>
            <person name="Allen A.W."/>
            <person name="Alvarado L."/>
            <person name="Arachchi H.M."/>
            <person name="Berlin A.M."/>
            <person name="Chapman S.B."/>
            <person name="Gainer-Dewar J."/>
            <person name="Goldberg J."/>
            <person name="Griggs A."/>
            <person name="Gujja S."/>
            <person name="Hansen M."/>
            <person name="Howarth C."/>
            <person name="Imamovic A."/>
            <person name="Ireland A."/>
            <person name="Larimer J."/>
            <person name="McCowan C."/>
            <person name="Murphy C."/>
            <person name="Pearson M."/>
            <person name="Poon T.W."/>
            <person name="Priest M."/>
            <person name="Roberts A."/>
            <person name="Saif S."/>
            <person name="Shea T."/>
            <person name="Sisk P."/>
            <person name="Sykes S."/>
            <person name="Wortman J."/>
            <person name="Nusbaum C."/>
            <person name="Birren B."/>
        </authorList>
    </citation>
    <scope>NUCLEOTIDE SEQUENCE [LARGE SCALE GENOMIC DNA]</scope>
    <source>
        <strain evidence="4 5">3_1_6</strain>
    </source>
</reference>
<dbReference type="SMART" id="SM00877">
    <property type="entry name" value="BMC"/>
    <property type="match status" value="2"/>
</dbReference>
<feature type="domain" description="BMC circularly permuted" evidence="3">
    <location>
        <begin position="1"/>
        <end position="112"/>
    </location>
</feature>
<keyword evidence="2" id="KW-1283">Bacterial microcompartment</keyword>
<evidence type="ECO:0000313" key="5">
    <source>
        <dbReference type="Proteomes" id="UP000006034"/>
    </source>
</evidence>
<dbReference type="GeneID" id="78084450"/>
<evidence type="ECO:0000256" key="2">
    <source>
        <dbReference type="ARBA" id="ARBA00024446"/>
    </source>
</evidence>
<dbReference type="PROSITE" id="PS51931">
    <property type="entry name" value="BMC_CP"/>
    <property type="match status" value="2"/>
</dbReference>
<dbReference type="InterPro" id="IPR009193">
    <property type="entry name" value="EutL_PduB"/>
</dbReference>
<dbReference type="InterPro" id="IPR044870">
    <property type="entry name" value="BMC_CP"/>
</dbReference>
<dbReference type="InterPro" id="IPR037233">
    <property type="entry name" value="CcmK-like_sf"/>
</dbReference>
<evidence type="ECO:0000259" key="3">
    <source>
        <dbReference type="PROSITE" id="PS51931"/>
    </source>
</evidence>
<dbReference type="RefSeq" id="WP_005029665.1">
    <property type="nucleotide sequence ID" value="NZ_KE150238.1"/>
</dbReference>